<accession>A0A0D1XPJ8</accession>
<feature type="compositionally biased region" description="Low complexity" evidence="1">
    <location>
        <begin position="39"/>
        <end position="49"/>
    </location>
</feature>
<organism evidence="2 4">
    <name type="scientific">Aneurinibacillus migulanus</name>
    <name type="common">Bacillus migulanus</name>
    <dbReference type="NCBI Taxonomy" id="47500"/>
    <lineage>
        <taxon>Bacteria</taxon>
        <taxon>Bacillati</taxon>
        <taxon>Bacillota</taxon>
        <taxon>Bacilli</taxon>
        <taxon>Bacillales</taxon>
        <taxon>Paenibacillaceae</taxon>
        <taxon>Aneurinibacillus group</taxon>
        <taxon>Aneurinibacillus</taxon>
    </lineage>
</organism>
<dbReference type="EMBL" id="FNED01000045">
    <property type="protein sequence ID" value="SDK24298.1"/>
    <property type="molecule type" value="Genomic_DNA"/>
</dbReference>
<dbReference type="Proteomes" id="UP000037269">
    <property type="component" value="Unassembled WGS sequence"/>
</dbReference>
<name>A0A0D1XPJ8_ANEMI</name>
<dbReference type="EMBL" id="LGUG01000004">
    <property type="protein sequence ID" value="KON97595.1"/>
    <property type="molecule type" value="Genomic_DNA"/>
</dbReference>
<protein>
    <submittedName>
        <fullName evidence="2">Uncharacterized protein</fullName>
    </submittedName>
</protein>
<keyword evidence="4" id="KW-1185">Reference proteome</keyword>
<feature type="compositionally biased region" description="Polar residues" evidence="1">
    <location>
        <begin position="8"/>
        <end position="27"/>
    </location>
</feature>
<dbReference type="PATRIC" id="fig|47500.8.peg.1063"/>
<proteinExistence type="predicted"/>
<dbReference type="AlphaFoldDB" id="A0A0D1XPJ8"/>
<evidence type="ECO:0000313" key="5">
    <source>
        <dbReference type="Proteomes" id="UP000182836"/>
    </source>
</evidence>
<gene>
    <name evidence="2" type="ORF">AF333_21200</name>
    <name evidence="3" type="ORF">SAMN04487909_1457</name>
</gene>
<reference evidence="2 4" key="1">
    <citation type="submission" date="2015-07" db="EMBL/GenBank/DDBJ databases">
        <title>Fjat-14205 dsm 2895.</title>
        <authorList>
            <person name="Liu B."/>
            <person name="Wang J."/>
            <person name="Zhu Y."/>
            <person name="Liu G."/>
            <person name="Chen Q."/>
            <person name="Chen Z."/>
            <person name="Lan J."/>
            <person name="Che J."/>
            <person name="Ge C."/>
            <person name="Shi H."/>
            <person name="Pan Z."/>
            <person name="Liu X."/>
        </authorList>
    </citation>
    <scope>NUCLEOTIDE SEQUENCE [LARGE SCALE GENOMIC DNA]</scope>
    <source>
        <strain evidence="2 4">DSM 2895</strain>
    </source>
</reference>
<feature type="compositionally biased region" description="Polar residues" evidence="1">
    <location>
        <begin position="60"/>
        <end position="70"/>
    </location>
</feature>
<evidence type="ECO:0000256" key="1">
    <source>
        <dbReference type="SAM" id="MobiDB-lite"/>
    </source>
</evidence>
<dbReference type="STRING" id="47500.AF333_21200"/>
<feature type="region of interest" description="Disordered" evidence="1">
    <location>
        <begin position="1"/>
        <end position="70"/>
    </location>
</feature>
<sequence>MHCFTGSLAVSANTDQASTLGNTTTQVEEPDKTKVPDQSTDSSSTTESTAGNETGKEVTNETNTTGDSVTIQEESALQGAGTEITENILTNANLTFENKSGQEVENVDRESII</sequence>
<dbReference type="Proteomes" id="UP000182836">
    <property type="component" value="Unassembled WGS sequence"/>
</dbReference>
<evidence type="ECO:0000313" key="4">
    <source>
        <dbReference type="Proteomes" id="UP000037269"/>
    </source>
</evidence>
<evidence type="ECO:0000313" key="2">
    <source>
        <dbReference type="EMBL" id="KON97595.1"/>
    </source>
</evidence>
<evidence type="ECO:0000313" key="3">
    <source>
        <dbReference type="EMBL" id="SDK24298.1"/>
    </source>
</evidence>
<reference evidence="3 5" key="2">
    <citation type="submission" date="2016-10" db="EMBL/GenBank/DDBJ databases">
        <authorList>
            <person name="de Groot N.N."/>
        </authorList>
    </citation>
    <scope>NUCLEOTIDE SEQUENCE [LARGE SCALE GENOMIC DNA]</scope>
    <source>
        <strain evidence="3 5">DSM 2895</strain>
    </source>
</reference>